<comment type="caution">
    <text evidence="2">The sequence shown here is derived from an EMBL/GenBank/DDBJ whole genome shotgun (WGS) entry which is preliminary data.</text>
</comment>
<dbReference type="Proteomes" id="UP000264702">
    <property type="component" value="Unassembled WGS sequence"/>
</dbReference>
<dbReference type="EMBL" id="QVQT01000001">
    <property type="protein sequence ID" value="RFU18383.1"/>
    <property type="molecule type" value="Genomic_DNA"/>
</dbReference>
<evidence type="ECO:0000259" key="1">
    <source>
        <dbReference type="PROSITE" id="PS51707"/>
    </source>
</evidence>
<dbReference type="SUPFAM" id="SSF55154">
    <property type="entry name" value="CYTH-like phosphatases"/>
    <property type="match status" value="1"/>
</dbReference>
<protein>
    <submittedName>
        <fullName evidence="2">CYTH domain-containing protein</fullName>
    </submittedName>
</protein>
<dbReference type="AlphaFoldDB" id="A0A372IVE8"/>
<reference evidence="2 3" key="1">
    <citation type="submission" date="2018-08" db="EMBL/GenBank/DDBJ databases">
        <title>Acidipila sp. 4G-K13, an acidobacterium isolated from forest soil.</title>
        <authorList>
            <person name="Gao Z.-H."/>
            <person name="Qiu L.-H."/>
        </authorList>
    </citation>
    <scope>NUCLEOTIDE SEQUENCE [LARGE SCALE GENOMIC DNA]</scope>
    <source>
        <strain evidence="2 3">4G-K13</strain>
    </source>
</reference>
<dbReference type="PANTHER" id="PTHR21028">
    <property type="entry name" value="SI:CH211-156B7.4"/>
    <property type="match status" value="1"/>
</dbReference>
<proteinExistence type="predicted"/>
<dbReference type="InterPro" id="IPR033469">
    <property type="entry name" value="CYTH-like_dom_sf"/>
</dbReference>
<sequence>MSAMEVEVKFRVADIRALESTLREIGFREVTPRTFERNVLFDTRDRRLRAQQAILRVRQYGDRWIVTHKRLPDNHDPAARHKSRVETETVVDDGEAIGTIFSQLGYLPSFAYEKWRTEYADHTGHCVLDETPIGIFAELEGPPEWIDATAKRLRLDPSALMTLSYGRLFDQWKQETGSSAGNLTFDEIEAPQKK</sequence>
<dbReference type="OrthoDB" id="116396at2"/>
<dbReference type="Pfam" id="PF01928">
    <property type="entry name" value="CYTH"/>
    <property type="match status" value="1"/>
</dbReference>
<dbReference type="PROSITE" id="PS51707">
    <property type="entry name" value="CYTH"/>
    <property type="match status" value="1"/>
</dbReference>
<evidence type="ECO:0000313" key="3">
    <source>
        <dbReference type="Proteomes" id="UP000264702"/>
    </source>
</evidence>
<name>A0A372IVE8_9BACT</name>
<dbReference type="PANTHER" id="PTHR21028:SF2">
    <property type="entry name" value="CYTH DOMAIN-CONTAINING PROTEIN"/>
    <property type="match status" value="1"/>
</dbReference>
<accession>A0A372IVE8</accession>
<dbReference type="Gene3D" id="2.40.320.10">
    <property type="entry name" value="Hypothetical Protein Pfu-838710-001"/>
    <property type="match status" value="1"/>
</dbReference>
<evidence type="ECO:0000313" key="2">
    <source>
        <dbReference type="EMBL" id="RFU18383.1"/>
    </source>
</evidence>
<dbReference type="RefSeq" id="WP_117297677.1">
    <property type="nucleotide sequence ID" value="NZ_QVQT02000001.1"/>
</dbReference>
<organism evidence="2 3">
    <name type="scientific">Paracidobacterium acidisoli</name>
    <dbReference type="NCBI Taxonomy" id="2303751"/>
    <lineage>
        <taxon>Bacteria</taxon>
        <taxon>Pseudomonadati</taxon>
        <taxon>Acidobacteriota</taxon>
        <taxon>Terriglobia</taxon>
        <taxon>Terriglobales</taxon>
        <taxon>Acidobacteriaceae</taxon>
        <taxon>Paracidobacterium</taxon>
    </lineage>
</organism>
<keyword evidence="3" id="KW-1185">Reference proteome</keyword>
<dbReference type="InterPro" id="IPR023577">
    <property type="entry name" value="CYTH_domain"/>
</dbReference>
<dbReference type="SMART" id="SM01118">
    <property type="entry name" value="CYTH"/>
    <property type="match status" value="1"/>
</dbReference>
<gene>
    <name evidence="2" type="ORF">D0Y96_02115</name>
</gene>
<feature type="domain" description="CYTH" evidence="1">
    <location>
        <begin position="3"/>
        <end position="171"/>
    </location>
</feature>
<dbReference type="CDD" id="cd07890">
    <property type="entry name" value="CYTH-like_AC_IV-like"/>
    <property type="match status" value="1"/>
</dbReference>
<dbReference type="InterPro" id="IPR008173">
    <property type="entry name" value="Adenylyl_cyclase_CyaB"/>
</dbReference>